<evidence type="ECO:0000313" key="1">
    <source>
        <dbReference type="EMBL" id="POI18911.1"/>
    </source>
</evidence>
<comment type="caution">
    <text evidence="1">The sequence shown here is derived from an EMBL/GenBank/DDBJ whole genome shotgun (WGS) entry which is preliminary data.</text>
</comment>
<sequence length="12" mass="1436">MGCQARGWWQRG</sequence>
<dbReference type="Proteomes" id="UP000237246">
    <property type="component" value="Unassembled WGS sequence"/>
</dbReference>
<dbReference type="EMBL" id="PPHD01113893">
    <property type="protein sequence ID" value="POI18911.1"/>
    <property type="molecule type" value="Genomic_DNA"/>
</dbReference>
<reference evidence="1 2" key="1">
    <citation type="submission" date="2018-01" db="EMBL/GenBank/DDBJ databases">
        <title>Comparison of the Chinese Bamboo Partridge and Red Junglefowl genome sequences highlights the importance of demography in genome evolution.</title>
        <authorList>
            <person name="Tiley G.P."/>
            <person name="Kimball R.T."/>
            <person name="Braun E.L."/>
            <person name="Burleigh J.G."/>
        </authorList>
    </citation>
    <scope>NUCLEOTIDE SEQUENCE [LARGE SCALE GENOMIC DNA]</scope>
    <source>
        <strain evidence="1">RTK389</strain>
        <tissue evidence="1">Blood</tissue>
    </source>
</reference>
<accession>A0A2P4S481</accession>
<proteinExistence type="predicted"/>
<keyword evidence="2" id="KW-1185">Reference proteome</keyword>
<protein>
    <submittedName>
        <fullName evidence="1">Uncharacterized protein</fullName>
    </submittedName>
</protein>
<organism evidence="1 2">
    <name type="scientific">Bambusicola thoracicus</name>
    <name type="common">Chinese bamboo-partridge</name>
    <name type="synonym">Perdix thoracica</name>
    <dbReference type="NCBI Taxonomy" id="9083"/>
    <lineage>
        <taxon>Eukaryota</taxon>
        <taxon>Metazoa</taxon>
        <taxon>Chordata</taxon>
        <taxon>Craniata</taxon>
        <taxon>Vertebrata</taxon>
        <taxon>Euteleostomi</taxon>
        <taxon>Archelosauria</taxon>
        <taxon>Archosauria</taxon>
        <taxon>Dinosauria</taxon>
        <taxon>Saurischia</taxon>
        <taxon>Theropoda</taxon>
        <taxon>Coelurosauria</taxon>
        <taxon>Aves</taxon>
        <taxon>Neognathae</taxon>
        <taxon>Galloanserae</taxon>
        <taxon>Galliformes</taxon>
        <taxon>Phasianidae</taxon>
        <taxon>Perdicinae</taxon>
        <taxon>Bambusicola</taxon>
    </lineage>
</organism>
<evidence type="ECO:0000313" key="2">
    <source>
        <dbReference type="Proteomes" id="UP000237246"/>
    </source>
</evidence>
<name>A0A2P4S481_BAMTH</name>
<gene>
    <name evidence="1" type="ORF">CIB84_017345</name>
</gene>